<accession>A0ABQ8I6P6</accession>
<proteinExistence type="inferred from homology"/>
<dbReference type="InterPro" id="IPR016167">
    <property type="entry name" value="FAD-bd_PCMH_sub1"/>
</dbReference>
<keyword evidence="6" id="KW-0560">Oxidoreductase</keyword>
<sequence>MAISNFQILQTYFKLIFMMITSPFTSTMAAITLPPDLQDKIHTDPDAIKAASTDYGHIVTQTPAAVLYASSSEDLKTLIGFSFNSSAPYTVAAKGRGHSVRGQAMATNGVVVDMLSLRKKGPGIMIGGDKDSGFYADVGGEQLWIDVLNATLQKGLTPVSLTDYLYVTVGGTLSTAGISGQTHVKGPQINNVYELDVVTGKGELVTCSKQQNSELFNAVLGGLGQFGIITRARIVLEPAKTMVKWSRMLYTDFDSFCEDQEKLISINESASGKISNYLEGQLLMDPNFVDDFYPQEDHPRIASLIKQFGIIYVLELGIYYDADTKHSVDTKLHASFLQNIYSKDVTYFEFLNRVHGEELALREKGLWDIPHPWLNVFVPKSRIKDFNNGVFKNILLKQNFTTSLVLVYPMYRNKWDDNMSAVIPDEEIFYTAEFLDASADNWEAFDNKNKEILEFCDKAGIKIKQYLGHHETKEEWANHFGSKWKTFEDRKNQLLSEAEISQGLMSEAFVRLSFVPRLANKAAHFMAKTALSLESFSVWREDLPPGLFSVLQDGFLLL</sequence>
<dbReference type="InterPro" id="IPR050432">
    <property type="entry name" value="FAD-linked_Oxidoreductases_BP"/>
</dbReference>
<dbReference type="InterPro" id="IPR006094">
    <property type="entry name" value="Oxid_FAD_bind_N"/>
</dbReference>
<dbReference type="PANTHER" id="PTHR13878:SF127">
    <property type="entry name" value="CYTOKININ DEHYDROGENASE 3"/>
    <property type="match status" value="1"/>
</dbReference>
<dbReference type="Gene3D" id="3.30.43.10">
    <property type="entry name" value="Uridine Diphospho-n-acetylenolpyruvylglucosamine Reductase, domain 2"/>
    <property type="match status" value="1"/>
</dbReference>
<dbReference type="EMBL" id="JAFEMO010000004">
    <property type="protein sequence ID" value="KAH7572129.1"/>
    <property type="molecule type" value="Genomic_DNA"/>
</dbReference>
<comment type="cofactor">
    <cofactor evidence="1">
        <name>FAD</name>
        <dbReference type="ChEBI" id="CHEBI:57692"/>
    </cofactor>
</comment>
<dbReference type="PROSITE" id="PS00862">
    <property type="entry name" value="OX2_COVAL_FAD"/>
    <property type="match status" value="1"/>
</dbReference>
<dbReference type="Gene3D" id="3.40.462.10">
    <property type="entry name" value="FAD-linked oxidases, C-terminal domain"/>
    <property type="match status" value="1"/>
</dbReference>
<gene>
    <name evidence="10" type="ORF">JRO89_XS04G0206600</name>
</gene>
<keyword evidence="5" id="KW-0274">FAD</keyword>
<dbReference type="InterPro" id="IPR006093">
    <property type="entry name" value="Oxy_OxRdtase_FAD_BS"/>
</dbReference>
<evidence type="ECO:0000259" key="9">
    <source>
        <dbReference type="PROSITE" id="PS51387"/>
    </source>
</evidence>
<keyword evidence="4" id="KW-0285">Flavoprotein</keyword>
<keyword evidence="8" id="KW-0472">Membrane</keyword>
<keyword evidence="11" id="KW-1185">Reference proteome</keyword>
<dbReference type="Gene3D" id="3.30.465.10">
    <property type="match status" value="1"/>
</dbReference>
<reference evidence="10 11" key="1">
    <citation type="submission" date="2021-02" db="EMBL/GenBank/DDBJ databases">
        <title>Plant Genome Project.</title>
        <authorList>
            <person name="Zhang R.-G."/>
        </authorList>
    </citation>
    <scope>NUCLEOTIDE SEQUENCE [LARGE SCALE GENOMIC DNA]</scope>
    <source>
        <tissue evidence="10">Leaves</tissue>
    </source>
</reference>
<comment type="similarity">
    <text evidence="2">Belongs to the oxygen-dependent FAD-linked oxidoreductase family.</text>
</comment>
<dbReference type="PANTHER" id="PTHR13878">
    <property type="entry name" value="GULONOLACTONE OXIDASE"/>
    <property type="match status" value="1"/>
</dbReference>
<evidence type="ECO:0000256" key="6">
    <source>
        <dbReference type="ARBA" id="ARBA00023002"/>
    </source>
</evidence>
<dbReference type="Proteomes" id="UP000827721">
    <property type="component" value="Unassembled WGS sequence"/>
</dbReference>
<dbReference type="Pfam" id="PF09265">
    <property type="entry name" value="Cytokin-bind"/>
    <property type="match status" value="1"/>
</dbReference>
<dbReference type="InterPro" id="IPR015345">
    <property type="entry name" value="Cytokinin_DH_FAD/cytokin-bd"/>
</dbReference>
<keyword evidence="8" id="KW-1133">Transmembrane helix</keyword>
<dbReference type="SUPFAM" id="SSF55103">
    <property type="entry name" value="FAD-linked oxidases, C-terminal domain"/>
    <property type="match status" value="1"/>
</dbReference>
<evidence type="ECO:0000256" key="3">
    <source>
        <dbReference type="ARBA" id="ARBA00011928"/>
    </source>
</evidence>
<dbReference type="SUPFAM" id="SSF56176">
    <property type="entry name" value="FAD-binding/transporter-associated domain-like"/>
    <property type="match status" value="1"/>
</dbReference>
<dbReference type="Pfam" id="PF01565">
    <property type="entry name" value="FAD_binding_4"/>
    <property type="match status" value="1"/>
</dbReference>
<dbReference type="EC" id="1.5.99.12" evidence="3"/>
<protein>
    <recommendedName>
        <fullName evidence="3">cytokinin dehydrogenase</fullName>
        <ecNumber evidence="3">1.5.99.12</ecNumber>
    </recommendedName>
</protein>
<comment type="caution">
    <text evidence="10">The sequence shown here is derived from an EMBL/GenBank/DDBJ whole genome shotgun (WGS) entry which is preliminary data.</text>
</comment>
<evidence type="ECO:0000313" key="10">
    <source>
        <dbReference type="EMBL" id="KAH7572129.1"/>
    </source>
</evidence>
<organism evidence="10 11">
    <name type="scientific">Xanthoceras sorbifolium</name>
    <dbReference type="NCBI Taxonomy" id="99658"/>
    <lineage>
        <taxon>Eukaryota</taxon>
        <taxon>Viridiplantae</taxon>
        <taxon>Streptophyta</taxon>
        <taxon>Embryophyta</taxon>
        <taxon>Tracheophyta</taxon>
        <taxon>Spermatophyta</taxon>
        <taxon>Magnoliopsida</taxon>
        <taxon>eudicotyledons</taxon>
        <taxon>Gunneridae</taxon>
        <taxon>Pentapetalae</taxon>
        <taxon>rosids</taxon>
        <taxon>malvids</taxon>
        <taxon>Sapindales</taxon>
        <taxon>Sapindaceae</taxon>
        <taxon>Xanthoceroideae</taxon>
        <taxon>Xanthoceras</taxon>
    </lineage>
</organism>
<evidence type="ECO:0000313" key="11">
    <source>
        <dbReference type="Proteomes" id="UP000827721"/>
    </source>
</evidence>
<evidence type="ECO:0000256" key="7">
    <source>
        <dbReference type="ARBA" id="ARBA00048224"/>
    </source>
</evidence>
<dbReference type="InterPro" id="IPR016166">
    <property type="entry name" value="FAD-bd_PCMH"/>
</dbReference>
<feature type="domain" description="FAD-binding PCMH-type" evidence="9">
    <location>
        <begin position="59"/>
        <end position="239"/>
    </location>
</feature>
<evidence type="ECO:0000256" key="5">
    <source>
        <dbReference type="ARBA" id="ARBA00022827"/>
    </source>
</evidence>
<keyword evidence="8" id="KW-0812">Transmembrane</keyword>
<dbReference type="InterPro" id="IPR016164">
    <property type="entry name" value="FAD-linked_Oxase-like_C"/>
</dbReference>
<dbReference type="InterPro" id="IPR016170">
    <property type="entry name" value="Cytok_DH_C_sf"/>
</dbReference>
<evidence type="ECO:0000256" key="8">
    <source>
        <dbReference type="SAM" id="Phobius"/>
    </source>
</evidence>
<evidence type="ECO:0000256" key="2">
    <source>
        <dbReference type="ARBA" id="ARBA00005466"/>
    </source>
</evidence>
<feature type="transmembrane region" description="Helical" evidence="8">
    <location>
        <begin position="12"/>
        <end position="33"/>
    </location>
</feature>
<dbReference type="InterPro" id="IPR036318">
    <property type="entry name" value="FAD-bd_PCMH-like_sf"/>
</dbReference>
<comment type="catalytic activity">
    <reaction evidence="7">
        <text>N(6)-dimethylallyladenine + A + H2O = 3-methyl-2-butenal + adenine + AH2</text>
        <dbReference type="Rhea" id="RHEA:13625"/>
        <dbReference type="ChEBI" id="CHEBI:13193"/>
        <dbReference type="ChEBI" id="CHEBI:15377"/>
        <dbReference type="ChEBI" id="CHEBI:15825"/>
        <dbReference type="ChEBI" id="CHEBI:16708"/>
        <dbReference type="ChEBI" id="CHEBI:17499"/>
        <dbReference type="ChEBI" id="CHEBI:17660"/>
        <dbReference type="EC" id="1.5.99.12"/>
    </reaction>
</comment>
<evidence type="ECO:0000256" key="4">
    <source>
        <dbReference type="ARBA" id="ARBA00022630"/>
    </source>
</evidence>
<name>A0ABQ8I6P6_9ROSI</name>
<dbReference type="PROSITE" id="PS51387">
    <property type="entry name" value="FAD_PCMH"/>
    <property type="match status" value="1"/>
</dbReference>
<evidence type="ECO:0000256" key="1">
    <source>
        <dbReference type="ARBA" id="ARBA00001974"/>
    </source>
</evidence>
<dbReference type="InterPro" id="IPR016169">
    <property type="entry name" value="FAD-bd_PCMH_sub2"/>
</dbReference>